<evidence type="ECO:0000313" key="3">
    <source>
        <dbReference type="EMBL" id="MDX8153081.1"/>
    </source>
</evidence>
<dbReference type="Proteomes" id="UP001277761">
    <property type="component" value="Unassembled WGS sequence"/>
</dbReference>
<sequence length="352" mass="35227">MNARSRRRALPALLVLLLGLAGALTACGGSESATDVVARAFGKGDPIKSATVDVSLDLSGEAAGGQPLKLGLKGPYKTEGKGAAFDFAVDLGSALAAAGGGSGAAGQGQIGLLNVGGKTYVKLGGQPFLVGEDVVQDLQDDERKGEGLSFSSLGISPRSWLTDPKTVGDEELAGEDVTHVRAGVDRDRLATDLVKLIDRAGKASGADQAKQAADTVKQLRGDLQKATIDVWAADGDGALRRMKLDATLKSGRIVLDFGLSKINEDVKIEAPRNAPKLQDALQLLQGSTGSASGSGTGSSGASGSSSGGSSSGSSSSGGSSSGGGAAGSSYEACVQRAGRDIEALQRCASLAP</sequence>
<gene>
    <name evidence="3" type="ORF">SK069_15890</name>
</gene>
<dbReference type="EMBL" id="JAXAVX010000010">
    <property type="protein sequence ID" value="MDX8153081.1"/>
    <property type="molecule type" value="Genomic_DNA"/>
</dbReference>
<feature type="chain" id="PRO_5046788040" description="Lipoprotein" evidence="2">
    <location>
        <begin position="27"/>
        <end position="352"/>
    </location>
</feature>
<name>A0ABU4VML4_9ACTN</name>
<dbReference type="PROSITE" id="PS51257">
    <property type="entry name" value="PROKAR_LIPOPROTEIN"/>
    <property type="match status" value="1"/>
</dbReference>
<comment type="caution">
    <text evidence="3">The sequence shown here is derived from an EMBL/GenBank/DDBJ whole genome shotgun (WGS) entry which is preliminary data.</text>
</comment>
<accession>A0ABU4VML4</accession>
<dbReference type="RefSeq" id="WP_319955233.1">
    <property type="nucleotide sequence ID" value="NZ_JAXAVX010000010.1"/>
</dbReference>
<feature type="region of interest" description="Disordered" evidence="1">
    <location>
        <begin position="286"/>
        <end position="329"/>
    </location>
</feature>
<reference evidence="3 4" key="1">
    <citation type="submission" date="2023-11" db="EMBL/GenBank/DDBJ databases">
        <authorList>
            <person name="Xu M."/>
            <person name="Jiang T."/>
        </authorList>
    </citation>
    <scope>NUCLEOTIDE SEQUENCE [LARGE SCALE GENOMIC DNA]</scope>
    <source>
        <strain evidence="3 4">SD</strain>
    </source>
</reference>
<feature type="signal peptide" evidence="2">
    <location>
        <begin position="1"/>
        <end position="26"/>
    </location>
</feature>
<evidence type="ECO:0000313" key="4">
    <source>
        <dbReference type="Proteomes" id="UP001277761"/>
    </source>
</evidence>
<protein>
    <recommendedName>
        <fullName evidence="5">Lipoprotein</fullName>
    </recommendedName>
</protein>
<evidence type="ECO:0008006" key="5">
    <source>
        <dbReference type="Google" id="ProtNLM"/>
    </source>
</evidence>
<keyword evidence="4" id="KW-1185">Reference proteome</keyword>
<proteinExistence type="predicted"/>
<feature type="compositionally biased region" description="Gly residues" evidence="1">
    <location>
        <begin position="292"/>
        <end position="310"/>
    </location>
</feature>
<organism evidence="3 4">
    <name type="scientific">Patulibacter brassicae</name>
    <dbReference type="NCBI Taxonomy" id="1705717"/>
    <lineage>
        <taxon>Bacteria</taxon>
        <taxon>Bacillati</taxon>
        <taxon>Actinomycetota</taxon>
        <taxon>Thermoleophilia</taxon>
        <taxon>Solirubrobacterales</taxon>
        <taxon>Patulibacteraceae</taxon>
        <taxon>Patulibacter</taxon>
    </lineage>
</organism>
<keyword evidence="2" id="KW-0732">Signal</keyword>
<evidence type="ECO:0000256" key="2">
    <source>
        <dbReference type="SAM" id="SignalP"/>
    </source>
</evidence>
<evidence type="ECO:0000256" key="1">
    <source>
        <dbReference type="SAM" id="MobiDB-lite"/>
    </source>
</evidence>
<dbReference type="Gene3D" id="2.50.20.20">
    <property type="match status" value="1"/>
</dbReference>